<keyword evidence="3" id="KW-1185">Reference proteome</keyword>
<reference evidence="3" key="1">
    <citation type="submission" date="2003-08" db="EMBL/GenBank/DDBJ databases">
        <authorList>
            <person name="Birren B."/>
            <person name="Nusbaum C."/>
            <person name="Abebe A."/>
            <person name="Abouelleil A."/>
            <person name="Adekoya E."/>
            <person name="Ait-zahra M."/>
            <person name="Allen N."/>
            <person name="Allen T."/>
            <person name="An P."/>
            <person name="Anderson M."/>
            <person name="Anderson S."/>
            <person name="Arachchi H."/>
            <person name="Armbruster J."/>
            <person name="Bachantsang P."/>
            <person name="Baldwin J."/>
            <person name="Barry A."/>
            <person name="Bayul T."/>
            <person name="Blitshsteyn B."/>
            <person name="Bloom T."/>
            <person name="Blye J."/>
            <person name="Boguslavskiy L."/>
            <person name="Borowsky M."/>
            <person name="Boukhgalter B."/>
            <person name="Brunache A."/>
            <person name="Butler J."/>
            <person name="Calixte N."/>
            <person name="Calvo S."/>
            <person name="Camarata J."/>
            <person name="Campo K."/>
            <person name="Chang J."/>
            <person name="Cheshatsang Y."/>
            <person name="Citroen M."/>
            <person name="Collymore A."/>
            <person name="Considine T."/>
            <person name="Cook A."/>
            <person name="Cooke P."/>
            <person name="Corum B."/>
            <person name="Cuomo C."/>
            <person name="David R."/>
            <person name="Dawoe T."/>
            <person name="Degray S."/>
            <person name="Dodge S."/>
            <person name="Dooley K."/>
            <person name="Dorje P."/>
            <person name="Dorjee K."/>
            <person name="Dorris L."/>
            <person name="Duffey N."/>
            <person name="Dupes A."/>
            <person name="Elkins T."/>
            <person name="Engels R."/>
            <person name="Erickson J."/>
            <person name="Farina A."/>
            <person name="Faro S."/>
            <person name="Ferreira P."/>
            <person name="Fischer H."/>
            <person name="Fitzgerald M."/>
            <person name="Foley K."/>
            <person name="Gage D."/>
            <person name="Galagan J."/>
            <person name="Gearin G."/>
            <person name="Gnerre S."/>
            <person name="Gnirke A."/>
            <person name="Goyette A."/>
            <person name="Graham J."/>
            <person name="Grandbois E."/>
            <person name="Gyaltsen K."/>
            <person name="Hafez N."/>
            <person name="Hagopian D."/>
            <person name="Hagos B."/>
            <person name="Hall J."/>
            <person name="Hatcher B."/>
            <person name="Heller A."/>
            <person name="Higgins H."/>
            <person name="Honan T."/>
            <person name="Horn A."/>
            <person name="Houde N."/>
            <person name="Hughes L."/>
            <person name="Hulme W."/>
            <person name="Husby E."/>
            <person name="Iliev I."/>
            <person name="Jaffe D."/>
            <person name="Jones C."/>
            <person name="Kamal M."/>
            <person name="Kamat A."/>
            <person name="Kamvysselis M."/>
            <person name="Karlsson E."/>
            <person name="Kells C."/>
            <person name="Kieu A."/>
            <person name="Kisner P."/>
            <person name="Kodira C."/>
            <person name="Kulbokas E."/>
            <person name="Labutti K."/>
            <person name="Lama D."/>
            <person name="Landers T."/>
            <person name="Leger J."/>
            <person name="Levine S."/>
            <person name="Lewis D."/>
            <person name="Lewis T."/>
            <person name="Lindblad-toh K."/>
            <person name="Liu X."/>
            <person name="Lokyitsang T."/>
            <person name="Lokyitsang Y."/>
            <person name="Lucien O."/>
            <person name="Lui A."/>
            <person name="Ma L.J."/>
            <person name="Mabbitt R."/>
            <person name="Macdonald J."/>
            <person name="Maclean C."/>
            <person name="Major J."/>
            <person name="Manning J."/>
            <person name="Marabella R."/>
            <person name="Maru K."/>
            <person name="Matthews C."/>
            <person name="Mauceli E."/>
            <person name="Mccarthy M."/>
            <person name="Mcdonough S."/>
            <person name="Mcghee T."/>
            <person name="Meldrim J."/>
            <person name="Meneus L."/>
            <person name="Mesirov J."/>
            <person name="Mihalev A."/>
            <person name="Mihova T."/>
            <person name="Mikkelsen T."/>
            <person name="Mlenga V."/>
            <person name="Moru K."/>
            <person name="Mozes J."/>
            <person name="Mulrain L."/>
            <person name="Munson G."/>
            <person name="Naylor J."/>
            <person name="Newes C."/>
            <person name="Nguyen C."/>
            <person name="Nguyen N."/>
            <person name="Nguyen T."/>
            <person name="Nicol R."/>
            <person name="Nielsen C."/>
            <person name="Nizzari M."/>
            <person name="Norbu C."/>
            <person name="Norbu N."/>
            <person name="O'donnell P."/>
            <person name="Okoawo O."/>
            <person name="O'leary S."/>
            <person name="Omotosho B."/>
            <person name="O'neill K."/>
            <person name="Osman S."/>
            <person name="Parker S."/>
            <person name="Perrin D."/>
            <person name="Phunkhang P."/>
            <person name="Piqani B."/>
            <person name="Purcell S."/>
            <person name="Rachupka T."/>
            <person name="Ramasamy U."/>
            <person name="Rameau R."/>
            <person name="Ray V."/>
            <person name="Raymond C."/>
            <person name="Retta R."/>
            <person name="Richardson S."/>
            <person name="Rise C."/>
            <person name="Rodriguez J."/>
            <person name="Rogers J."/>
            <person name="Rogov P."/>
            <person name="Rutman M."/>
            <person name="Schupbach R."/>
            <person name="Seaman C."/>
            <person name="Settipalli S."/>
            <person name="Sharpe T."/>
            <person name="Sheridan J."/>
            <person name="Sherpa N."/>
            <person name="Shi J."/>
            <person name="Smirnov S."/>
            <person name="Smith C."/>
            <person name="Sougnez C."/>
            <person name="Spencer B."/>
            <person name="Stalker J."/>
            <person name="Stange-thomann N."/>
            <person name="Stavropoulos S."/>
            <person name="Stetson K."/>
            <person name="Stone C."/>
            <person name="Stone S."/>
            <person name="Stubbs M."/>
            <person name="Talamas J."/>
            <person name="Tchuinga P."/>
            <person name="Tenzing P."/>
            <person name="Tesfaye S."/>
            <person name="Theodore J."/>
            <person name="Thoulutsang Y."/>
            <person name="Topham K."/>
            <person name="Towey S."/>
            <person name="Tsamla T."/>
            <person name="Tsomo N."/>
            <person name="Vallee D."/>
            <person name="Vassiliev H."/>
            <person name="Venkataraman V."/>
            <person name="Vinson J."/>
            <person name="Vo A."/>
            <person name="Wade C."/>
            <person name="Wang S."/>
            <person name="Wangchuk T."/>
            <person name="Wangdi T."/>
            <person name="Whittaker C."/>
            <person name="Wilkinson J."/>
            <person name="Wu Y."/>
            <person name="Wyman D."/>
            <person name="Yadav S."/>
            <person name="Yang S."/>
            <person name="Yang X."/>
            <person name="Yeager S."/>
            <person name="Yee E."/>
            <person name="Young G."/>
            <person name="Zainoun J."/>
            <person name="Zembeck L."/>
            <person name="Zimmer A."/>
            <person name="Zody M."/>
            <person name="Lander E."/>
        </authorList>
    </citation>
    <scope>NUCLEOTIDE SEQUENCE [LARGE SCALE GENOMIC DNA]</scope>
</reference>
<sequence length="126" mass="14022">MGWSPRISYILTGGGCSVPQAVHSWIEDDQLYMKGAVFNLDGSKSLLETMQTSLLVEDQHVLEVVDPESCCEFASITTSHRFIHPMLLKVAGHLGRDLALLLLGKGAREILDEARRQNMERVDDVI</sequence>
<accession>H2ZDA4</accession>
<dbReference type="GeneTree" id="ENSGT00390000009083"/>
<organism evidence="2 3">
    <name type="scientific">Ciona savignyi</name>
    <name type="common">Pacific transparent sea squirt</name>
    <dbReference type="NCBI Taxonomy" id="51511"/>
    <lineage>
        <taxon>Eukaryota</taxon>
        <taxon>Metazoa</taxon>
        <taxon>Chordata</taxon>
        <taxon>Tunicata</taxon>
        <taxon>Ascidiacea</taxon>
        <taxon>Phlebobranchia</taxon>
        <taxon>Cionidae</taxon>
        <taxon>Ciona</taxon>
    </lineage>
</organism>
<evidence type="ECO:0000313" key="2">
    <source>
        <dbReference type="Ensembl" id="ENSCSAVP00000015570.1"/>
    </source>
</evidence>
<dbReference type="Ensembl" id="ENSCSAVT00000015748.1">
    <property type="protein sequence ID" value="ENSCSAVP00000015570.1"/>
    <property type="gene ID" value="ENSCSAVG00000009141.1"/>
</dbReference>
<dbReference type="SUPFAM" id="SSF54782">
    <property type="entry name" value="Porphobilinogen deaminase (hydroxymethylbilane synthase), C-terminal domain"/>
    <property type="match status" value="1"/>
</dbReference>
<dbReference type="InterPro" id="IPR036803">
    <property type="entry name" value="Porphobilinogen_deaminase_C_sf"/>
</dbReference>
<feature type="domain" description="Porphobilinogen deaminase C-terminal" evidence="1">
    <location>
        <begin position="13"/>
        <end position="52"/>
    </location>
</feature>
<evidence type="ECO:0000313" key="3">
    <source>
        <dbReference type="Proteomes" id="UP000007875"/>
    </source>
</evidence>
<dbReference type="GO" id="GO:0004418">
    <property type="term" value="F:hydroxymethylbilane synthase activity"/>
    <property type="evidence" value="ECO:0007669"/>
    <property type="project" value="InterPro"/>
</dbReference>
<dbReference type="Pfam" id="PF03900">
    <property type="entry name" value="Porphobil_deamC"/>
    <property type="match status" value="1"/>
</dbReference>
<dbReference type="InterPro" id="IPR022418">
    <property type="entry name" value="Porphobilinogen_deaminase_C"/>
</dbReference>
<dbReference type="AlphaFoldDB" id="H2ZDA4"/>
<evidence type="ECO:0000259" key="1">
    <source>
        <dbReference type="Pfam" id="PF03900"/>
    </source>
</evidence>
<dbReference type="GO" id="GO:0033014">
    <property type="term" value="P:tetrapyrrole biosynthetic process"/>
    <property type="evidence" value="ECO:0007669"/>
    <property type="project" value="InterPro"/>
</dbReference>
<reference evidence="2" key="3">
    <citation type="submission" date="2025-09" db="UniProtKB">
        <authorList>
            <consortium name="Ensembl"/>
        </authorList>
    </citation>
    <scope>IDENTIFICATION</scope>
</reference>
<dbReference type="Proteomes" id="UP000007875">
    <property type="component" value="Unassembled WGS sequence"/>
</dbReference>
<proteinExistence type="predicted"/>
<reference evidence="2" key="2">
    <citation type="submission" date="2025-08" db="UniProtKB">
        <authorList>
            <consortium name="Ensembl"/>
        </authorList>
    </citation>
    <scope>IDENTIFICATION</scope>
</reference>
<name>H2ZDA4_CIOSA</name>
<protein>
    <recommendedName>
        <fullName evidence="1">Porphobilinogen deaminase C-terminal domain-containing protein</fullName>
    </recommendedName>
</protein>
<dbReference type="HOGENOM" id="CLU_1980837_0_0_1"/>
<dbReference type="Gene3D" id="3.30.160.40">
    <property type="entry name" value="Porphobilinogen deaminase, C-terminal domain"/>
    <property type="match status" value="1"/>
</dbReference>